<dbReference type="Pfam" id="PF04186">
    <property type="entry name" value="FxsA"/>
    <property type="match status" value="1"/>
</dbReference>
<dbReference type="InterPro" id="IPR007313">
    <property type="entry name" value="FxsA"/>
</dbReference>
<feature type="region of interest" description="Disordered" evidence="1">
    <location>
        <begin position="1"/>
        <end position="26"/>
    </location>
</feature>
<feature type="compositionally biased region" description="Basic and acidic residues" evidence="1">
    <location>
        <begin position="94"/>
        <end position="105"/>
    </location>
</feature>
<dbReference type="Proteomes" id="UP000198280">
    <property type="component" value="Unassembled WGS sequence"/>
</dbReference>
<evidence type="ECO:0000256" key="2">
    <source>
        <dbReference type="SAM" id="Phobius"/>
    </source>
</evidence>
<evidence type="ECO:0000313" key="4">
    <source>
        <dbReference type="Proteomes" id="UP000198280"/>
    </source>
</evidence>
<feature type="transmembrane region" description="Helical" evidence="2">
    <location>
        <begin position="119"/>
        <end position="142"/>
    </location>
</feature>
<name>A0A239CUJ7_9ACTN</name>
<dbReference type="GO" id="GO:0016020">
    <property type="term" value="C:membrane"/>
    <property type="evidence" value="ECO:0007669"/>
    <property type="project" value="InterPro"/>
</dbReference>
<keyword evidence="2" id="KW-0472">Membrane</keyword>
<feature type="compositionally biased region" description="Basic and acidic residues" evidence="1">
    <location>
        <begin position="185"/>
        <end position="195"/>
    </location>
</feature>
<feature type="transmembrane region" description="Helical" evidence="2">
    <location>
        <begin position="58"/>
        <end position="75"/>
    </location>
</feature>
<dbReference type="PANTHER" id="PTHR35335">
    <property type="entry name" value="UPF0716 PROTEIN FXSA"/>
    <property type="match status" value="1"/>
</dbReference>
<feature type="region of interest" description="Disordered" evidence="1">
    <location>
        <begin position="185"/>
        <end position="218"/>
    </location>
</feature>
<reference evidence="3 4" key="1">
    <citation type="submission" date="2017-06" db="EMBL/GenBank/DDBJ databases">
        <authorList>
            <person name="Kim H.J."/>
            <person name="Triplett B.A."/>
        </authorList>
    </citation>
    <scope>NUCLEOTIDE SEQUENCE [LARGE SCALE GENOMIC DNA]</scope>
    <source>
        <strain evidence="3 4">CGMCC 4.1858</strain>
    </source>
</reference>
<sequence>MVRMTISSPPPAGPRQPGGDARPRRRSRAGRWIPLGVAAYALLEIWLLILVAGAAGGLTVLLLLVAGFVGGALAVRHAGRSAWRALNEAMRSGGPERDERDRGKPDASGAGNGGGAAPIMIGGLLLMVPGLISDVAGLLFLFPPTRSLLTRAGTRALDRRAAAARERDPGSGSLGDLFAQARAAEEQMRIHRPDGKVIQGEVVDRAPEQDDENPGPRH</sequence>
<protein>
    <submittedName>
        <fullName evidence="3">UPF0716 protein FxsA</fullName>
    </submittedName>
</protein>
<dbReference type="EMBL" id="FZOF01000004">
    <property type="protein sequence ID" value="SNS23194.1"/>
    <property type="molecule type" value="Genomic_DNA"/>
</dbReference>
<feature type="compositionally biased region" description="Acidic residues" evidence="1">
    <location>
        <begin position="209"/>
        <end position="218"/>
    </location>
</feature>
<proteinExistence type="predicted"/>
<organism evidence="3 4">
    <name type="scientific">Actinacidiphila glaucinigra</name>
    <dbReference type="NCBI Taxonomy" id="235986"/>
    <lineage>
        <taxon>Bacteria</taxon>
        <taxon>Bacillati</taxon>
        <taxon>Actinomycetota</taxon>
        <taxon>Actinomycetes</taxon>
        <taxon>Kitasatosporales</taxon>
        <taxon>Streptomycetaceae</taxon>
        <taxon>Actinacidiphila</taxon>
    </lineage>
</organism>
<dbReference type="PANTHER" id="PTHR35335:SF1">
    <property type="entry name" value="UPF0716 PROTEIN FXSA"/>
    <property type="match status" value="1"/>
</dbReference>
<accession>A0A239CUJ7</accession>
<evidence type="ECO:0000313" key="3">
    <source>
        <dbReference type="EMBL" id="SNS23194.1"/>
    </source>
</evidence>
<feature type="transmembrane region" description="Helical" evidence="2">
    <location>
        <begin position="32"/>
        <end position="52"/>
    </location>
</feature>
<keyword evidence="2" id="KW-1133">Transmembrane helix</keyword>
<dbReference type="AlphaFoldDB" id="A0A239CUJ7"/>
<gene>
    <name evidence="3" type="ORF">SAMN05216252_104198</name>
</gene>
<evidence type="ECO:0000256" key="1">
    <source>
        <dbReference type="SAM" id="MobiDB-lite"/>
    </source>
</evidence>
<feature type="region of interest" description="Disordered" evidence="1">
    <location>
        <begin position="89"/>
        <end position="112"/>
    </location>
</feature>
<keyword evidence="2" id="KW-0812">Transmembrane</keyword>
<dbReference type="NCBIfam" id="NF008527">
    <property type="entry name" value="PRK11463.1-1"/>
    <property type="match status" value="1"/>
</dbReference>
<keyword evidence="4" id="KW-1185">Reference proteome</keyword>
<dbReference type="NCBIfam" id="NF008528">
    <property type="entry name" value="PRK11463.1-2"/>
    <property type="match status" value="1"/>
</dbReference>